<accession>A0A1I2UTG2</accession>
<reference evidence="1 2" key="1">
    <citation type="submission" date="2016-10" db="EMBL/GenBank/DDBJ databases">
        <authorList>
            <person name="de Groot N.N."/>
        </authorList>
    </citation>
    <scope>NUCLEOTIDE SEQUENCE [LARGE SCALE GENOMIC DNA]</scope>
    <source>
        <strain evidence="1 2">OK461</strain>
    </source>
</reference>
<dbReference type="EMBL" id="FONR01000029">
    <property type="protein sequence ID" value="SFG80273.1"/>
    <property type="molecule type" value="Genomic_DNA"/>
</dbReference>
<proteinExistence type="predicted"/>
<organism evidence="1 2">
    <name type="scientific">Streptomyces mirabilis</name>
    <dbReference type="NCBI Taxonomy" id="68239"/>
    <lineage>
        <taxon>Bacteria</taxon>
        <taxon>Bacillati</taxon>
        <taxon>Actinomycetota</taxon>
        <taxon>Actinomycetes</taxon>
        <taxon>Kitasatosporales</taxon>
        <taxon>Streptomycetaceae</taxon>
        <taxon>Streptomyces</taxon>
    </lineage>
</organism>
<dbReference type="AlphaFoldDB" id="A0A1I2UTG2"/>
<protein>
    <submittedName>
        <fullName evidence="1">Uncharacterized protein</fullName>
    </submittedName>
</protein>
<dbReference type="Proteomes" id="UP000181942">
    <property type="component" value="Unassembled WGS sequence"/>
</dbReference>
<evidence type="ECO:0000313" key="2">
    <source>
        <dbReference type="Proteomes" id="UP000181942"/>
    </source>
</evidence>
<evidence type="ECO:0000313" key="1">
    <source>
        <dbReference type="EMBL" id="SFG80273.1"/>
    </source>
</evidence>
<name>A0A1I2UTG2_9ACTN</name>
<gene>
    <name evidence="1" type="ORF">SAMN02787118_12945</name>
</gene>
<sequence>MDAVVAQGLDLAGASRVLFVLDGTGAAGADNRIRALRAGTGQLAPSRFLHDVPFLAAPLADLLRHGPSAPVWRPVHDPDRPVH</sequence>